<feature type="compositionally biased region" description="Polar residues" evidence="2">
    <location>
        <begin position="40"/>
        <end position="54"/>
    </location>
</feature>
<dbReference type="Gene3D" id="2.40.50.40">
    <property type="match status" value="1"/>
</dbReference>
<feature type="non-terminal residue" evidence="3">
    <location>
        <position position="1"/>
    </location>
</feature>
<dbReference type="InterPro" id="IPR001005">
    <property type="entry name" value="SANT/Myb"/>
</dbReference>
<accession>A0AAN7B350</accession>
<dbReference type="CDD" id="cd00167">
    <property type="entry name" value="SANT"/>
    <property type="match status" value="1"/>
</dbReference>
<dbReference type="CDD" id="cd00024">
    <property type="entry name" value="CD_CSD"/>
    <property type="match status" value="1"/>
</dbReference>
<reference evidence="3" key="1">
    <citation type="journal article" date="2023" name="Mol. Phylogenet. Evol.">
        <title>Genome-scale phylogeny and comparative genomics of the fungal order Sordariales.</title>
        <authorList>
            <person name="Hensen N."/>
            <person name="Bonometti L."/>
            <person name="Westerberg I."/>
            <person name="Brannstrom I.O."/>
            <person name="Guillou S."/>
            <person name="Cros-Aarteil S."/>
            <person name="Calhoun S."/>
            <person name="Haridas S."/>
            <person name="Kuo A."/>
            <person name="Mondo S."/>
            <person name="Pangilinan J."/>
            <person name="Riley R."/>
            <person name="LaButti K."/>
            <person name="Andreopoulos B."/>
            <person name="Lipzen A."/>
            <person name="Chen C."/>
            <person name="Yan M."/>
            <person name="Daum C."/>
            <person name="Ng V."/>
            <person name="Clum A."/>
            <person name="Steindorff A."/>
            <person name="Ohm R.A."/>
            <person name="Martin F."/>
            <person name="Silar P."/>
            <person name="Natvig D.O."/>
            <person name="Lalanne C."/>
            <person name="Gautier V."/>
            <person name="Ament-Velasquez S.L."/>
            <person name="Kruys A."/>
            <person name="Hutchinson M.I."/>
            <person name="Powell A.J."/>
            <person name="Barry K."/>
            <person name="Miller A.N."/>
            <person name="Grigoriev I.V."/>
            <person name="Debuchy R."/>
            <person name="Gladieux P."/>
            <person name="Hiltunen Thoren M."/>
            <person name="Johannesson H."/>
        </authorList>
    </citation>
    <scope>NUCLEOTIDE SEQUENCE</scope>
    <source>
        <strain evidence="3">PSN293</strain>
    </source>
</reference>
<dbReference type="Proteomes" id="UP001301769">
    <property type="component" value="Unassembled WGS sequence"/>
</dbReference>
<keyword evidence="4" id="KW-1185">Reference proteome</keyword>
<name>A0AAN7B350_9PEZI</name>
<evidence type="ECO:0000313" key="3">
    <source>
        <dbReference type="EMBL" id="KAK4206530.1"/>
    </source>
</evidence>
<feature type="region of interest" description="Disordered" evidence="2">
    <location>
        <begin position="1"/>
        <end position="64"/>
    </location>
</feature>
<comment type="subunit">
    <text evidence="1">Component of the NuA4 histone acetyltransferase complex.</text>
</comment>
<evidence type="ECO:0000256" key="2">
    <source>
        <dbReference type="SAM" id="MobiDB-lite"/>
    </source>
</evidence>
<feature type="compositionally biased region" description="Basic and acidic residues" evidence="2">
    <location>
        <begin position="9"/>
        <end position="19"/>
    </location>
</feature>
<sequence>DSPNQKENTTGKEQDETRRPNKRQKLLSPDVIVNEHEKTPQLSDSYTPASSPSLSHPDPMPYAEYRESPFSGTLKYTRVGDDVYCTLEFTTSRIPDCLDVSELPKLCIGREVRKPLVTQEATPNRRKSRPRARYILEDDQKLILLRERGLLWSEIAKEFPERSEGALRLRYSMLGPSANQQRKSTRSGRKAHPGRDESPGPDNDNSDEYYLDKISRHRIVANGSIEYDVLWVGGGCTWEPHTAMMNTEALEIYLQSCLPRG</sequence>
<evidence type="ECO:0008006" key="5">
    <source>
        <dbReference type="Google" id="ProtNLM"/>
    </source>
</evidence>
<reference evidence="3" key="2">
    <citation type="submission" date="2023-05" db="EMBL/GenBank/DDBJ databases">
        <authorList>
            <consortium name="Lawrence Berkeley National Laboratory"/>
            <person name="Steindorff A."/>
            <person name="Hensen N."/>
            <person name="Bonometti L."/>
            <person name="Westerberg I."/>
            <person name="Brannstrom I.O."/>
            <person name="Guillou S."/>
            <person name="Cros-Aarteil S."/>
            <person name="Calhoun S."/>
            <person name="Haridas S."/>
            <person name="Kuo A."/>
            <person name="Mondo S."/>
            <person name="Pangilinan J."/>
            <person name="Riley R."/>
            <person name="Labutti K."/>
            <person name="Andreopoulos B."/>
            <person name="Lipzen A."/>
            <person name="Chen C."/>
            <person name="Yanf M."/>
            <person name="Daum C."/>
            <person name="Ng V."/>
            <person name="Clum A."/>
            <person name="Ohm R."/>
            <person name="Martin F."/>
            <person name="Silar P."/>
            <person name="Natvig D."/>
            <person name="Lalanne C."/>
            <person name="Gautier V."/>
            <person name="Ament-Velasquez S.L."/>
            <person name="Kruys A."/>
            <person name="Hutchinson M.I."/>
            <person name="Powell A.J."/>
            <person name="Barry K."/>
            <person name="Miller A.N."/>
            <person name="Grigoriev I.V."/>
            <person name="Debuchy R."/>
            <person name="Gladieux P."/>
            <person name="Thoren M.H."/>
            <person name="Johannesson H."/>
        </authorList>
    </citation>
    <scope>NUCLEOTIDE SEQUENCE</scope>
    <source>
        <strain evidence="3">PSN293</strain>
    </source>
</reference>
<proteinExistence type="predicted"/>
<evidence type="ECO:0000313" key="4">
    <source>
        <dbReference type="Proteomes" id="UP001301769"/>
    </source>
</evidence>
<feature type="region of interest" description="Disordered" evidence="2">
    <location>
        <begin position="174"/>
        <end position="208"/>
    </location>
</feature>
<dbReference type="InterPro" id="IPR016197">
    <property type="entry name" value="Chromo-like_dom_sf"/>
</dbReference>
<dbReference type="SUPFAM" id="SSF54160">
    <property type="entry name" value="Chromo domain-like"/>
    <property type="match status" value="1"/>
</dbReference>
<dbReference type="EMBL" id="MU858391">
    <property type="protein sequence ID" value="KAK4206530.1"/>
    <property type="molecule type" value="Genomic_DNA"/>
</dbReference>
<evidence type="ECO:0000256" key="1">
    <source>
        <dbReference type="ARBA" id="ARBA00011353"/>
    </source>
</evidence>
<feature type="compositionally biased region" description="Basic residues" evidence="2">
    <location>
        <begin position="183"/>
        <end position="192"/>
    </location>
</feature>
<comment type="caution">
    <text evidence="3">The sequence shown here is derived from an EMBL/GenBank/DDBJ whole genome shotgun (WGS) entry which is preliminary data.</text>
</comment>
<organism evidence="3 4">
    <name type="scientific">Rhypophila decipiens</name>
    <dbReference type="NCBI Taxonomy" id="261697"/>
    <lineage>
        <taxon>Eukaryota</taxon>
        <taxon>Fungi</taxon>
        <taxon>Dikarya</taxon>
        <taxon>Ascomycota</taxon>
        <taxon>Pezizomycotina</taxon>
        <taxon>Sordariomycetes</taxon>
        <taxon>Sordariomycetidae</taxon>
        <taxon>Sordariales</taxon>
        <taxon>Naviculisporaceae</taxon>
        <taxon>Rhypophila</taxon>
    </lineage>
</organism>
<protein>
    <recommendedName>
        <fullName evidence="5">Myb-like domain-containing protein</fullName>
    </recommendedName>
</protein>
<gene>
    <name evidence="3" type="ORF">QBC37DRAFT_458606</name>
</gene>
<dbReference type="AlphaFoldDB" id="A0AAN7B350"/>